<keyword evidence="4" id="KW-0479">Metal-binding</keyword>
<dbReference type="PANTHER" id="PTHR47354:SF6">
    <property type="entry name" value="NADH OXIDOREDUCTASE HCR"/>
    <property type="match status" value="1"/>
</dbReference>
<gene>
    <name evidence="10" type="ORF">A2863_00925</name>
</gene>
<evidence type="ECO:0000256" key="1">
    <source>
        <dbReference type="ARBA" id="ARBA00001974"/>
    </source>
</evidence>
<evidence type="ECO:0000256" key="8">
    <source>
        <dbReference type="ARBA" id="ARBA00023014"/>
    </source>
</evidence>
<protein>
    <recommendedName>
        <fullName evidence="9">FAD-binding FR-type domain-containing protein</fullName>
    </recommendedName>
</protein>
<dbReference type="PANTHER" id="PTHR47354">
    <property type="entry name" value="NADH OXIDOREDUCTASE HCR"/>
    <property type="match status" value="1"/>
</dbReference>
<dbReference type="InterPro" id="IPR050415">
    <property type="entry name" value="MRET"/>
</dbReference>
<keyword evidence="8" id="KW-0411">Iron-sulfur</keyword>
<evidence type="ECO:0000256" key="7">
    <source>
        <dbReference type="ARBA" id="ARBA00023004"/>
    </source>
</evidence>
<accession>A0A1F7Y4W5</accession>
<dbReference type="Proteomes" id="UP000178750">
    <property type="component" value="Unassembled WGS sequence"/>
</dbReference>
<reference evidence="10 11" key="1">
    <citation type="journal article" date="2016" name="Nat. Commun.">
        <title>Thousands of microbial genomes shed light on interconnected biogeochemical processes in an aquifer system.</title>
        <authorList>
            <person name="Anantharaman K."/>
            <person name="Brown C.T."/>
            <person name="Hug L.A."/>
            <person name="Sharon I."/>
            <person name="Castelle C.J."/>
            <person name="Probst A.J."/>
            <person name="Thomas B.C."/>
            <person name="Singh A."/>
            <person name="Wilkins M.J."/>
            <person name="Karaoz U."/>
            <person name="Brodie E.L."/>
            <person name="Williams K.H."/>
            <person name="Hubbard S.S."/>
            <person name="Banfield J.F."/>
        </authorList>
    </citation>
    <scope>NUCLEOTIDE SEQUENCE [LARGE SCALE GENOMIC DNA]</scope>
</reference>
<dbReference type="PRINTS" id="PR00410">
    <property type="entry name" value="PHEHYDRXLASE"/>
</dbReference>
<dbReference type="Gene3D" id="3.40.50.80">
    <property type="entry name" value="Nucleotide-binding domain of ferredoxin-NADP reductase (FNR) module"/>
    <property type="match status" value="1"/>
</dbReference>
<evidence type="ECO:0000256" key="2">
    <source>
        <dbReference type="ARBA" id="ARBA00022630"/>
    </source>
</evidence>
<dbReference type="SUPFAM" id="SSF52343">
    <property type="entry name" value="Ferredoxin reductase-like, C-terminal NADP-linked domain"/>
    <property type="match status" value="1"/>
</dbReference>
<dbReference type="GO" id="GO:0046872">
    <property type="term" value="F:metal ion binding"/>
    <property type="evidence" value="ECO:0007669"/>
    <property type="project" value="UniProtKB-KW"/>
</dbReference>
<dbReference type="SUPFAM" id="SSF63380">
    <property type="entry name" value="Riboflavin synthase domain-like"/>
    <property type="match status" value="1"/>
</dbReference>
<dbReference type="PRINTS" id="PR00371">
    <property type="entry name" value="FPNCR"/>
</dbReference>
<comment type="caution">
    <text evidence="10">The sequence shown here is derived from an EMBL/GenBank/DDBJ whole genome shotgun (WGS) entry which is preliminary data.</text>
</comment>
<evidence type="ECO:0000313" key="11">
    <source>
        <dbReference type="Proteomes" id="UP000178750"/>
    </source>
</evidence>
<keyword evidence="6" id="KW-0560">Oxidoreductase</keyword>
<sequence length="239" mass="27365">MKLRLVKKTDEAKGTKSFFWEPEKKINYLPGQYFYFTLPKMTREDPKGNTRHFTLSSSPTEGNLIRHTTRIRESGYKKSLDDLKIGSEILGEGPNGTFILDENEKGPHVLLAGGIGITPFRSFIKYNIDKGLKDIRIHLIYSNSIPEEIAFRKELEDWDKENENINMSMTISKPEESKEKWSGLTGRIDEKMITQLTSHFSSPTYWLCGPPAMVDVLEKVLGLLKITSDKVRSEKLDGY</sequence>
<evidence type="ECO:0000259" key="9">
    <source>
        <dbReference type="PROSITE" id="PS51384"/>
    </source>
</evidence>
<dbReference type="InterPro" id="IPR039261">
    <property type="entry name" value="FNR_nucleotide-bd"/>
</dbReference>
<evidence type="ECO:0000256" key="3">
    <source>
        <dbReference type="ARBA" id="ARBA00022714"/>
    </source>
</evidence>
<proteinExistence type="predicted"/>
<keyword evidence="5" id="KW-0274">FAD</keyword>
<name>A0A1F7Y4W5_9BACT</name>
<dbReference type="Gene3D" id="2.40.30.10">
    <property type="entry name" value="Translation factors"/>
    <property type="match status" value="1"/>
</dbReference>
<dbReference type="InterPro" id="IPR017927">
    <property type="entry name" value="FAD-bd_FR_type"/>
</dbReference>
<dbReference type="InterPro" id="IPR017938">
    <property type="entry name" value="Riboflavin_synthase-like_b-brl"/>
</dbReference>
<dbReference type="CDD" id="cd00322">
    <property type="entry name" value="FNR_like"/>
    <property type="match status" value="1"/>
</dbReference>
<evidence type="ECO:0000256" key="5">
    <source>
        <dbReference type="ARBA" id="ARBA00022827"/>
    </source>
</evidence>
<dbReference type="GO" id="GO:0051537">
    <property type="term" value="F:2 iron, 2 sulfur cluster binding"/>
    <property type="evidence" value="ECO:0007669"/>
    <property type="project" value="UniProtKB-KW"/>
</dbReference>
<dbReference type="InterPro" id="IPR001433">
    <property type="entry name" value="OxRdtase_FAD/NAD-bd"/>
</dbReference>
<keyword evidence="3" id="KW-0001">2Fe-2S</keyword>
<evidence type="ECO:0000256" key="4">
    <source>
        <dbReference type="ARBA" id="ARBA00022723"/>
    </source>
</evidence>
<dbReference type="GO" id="GO:0016491">
    <property type="term" value="F:oxidoreductase activity"/>
    <property type="evidence" value="ECO:0007669"/>
    <property type="project" value="UniProtKB-KW"/>
</dbReference>
<dbReference type="Pfam" id="PF00175">
    <property type="entry name" value="NAD_binding_1"/>
    <property type="match status" value="1"/>
</dbReference>
<keyword evidence="7" id="KW-0408">Iron</keyword>
<feature type="domain" description="FAD-binding FR-type" evidence="9">
    <location>
        <begin position="1"/>
        <end position="101"/>
    </location>
</feature>
<keyword evidence="2" id="KW-0285">Flavoprotein</keyword>
<evidence type="ECO:0000256" key="6">
    <source>
        <dbReference type="ARBA" id="ARBA00023002"/>
    </source>
</evidence>
<organism evidence="10 11">
    <name type="scientific">Candidatus Woesebacteria bacterium RIFCSPHIGHO2_01_FULL_38_9b</name>
    <dbReference type="NCBI Taxonomy" id="1802493"/>
    <lineage>
        <taxon>Bacteria</taxon>
        <taxon>Candidatus Woeseibacteriota</taxon>
    </lineage>
</organism>
<dbReference type="InterPro" id="IPR001709">
    <property type="entry name" value="Flavoprot_Pyr_Nucl_cyt_Rdtase"/>
</dbReference>
<dbReference type="PROSITE" id="PS51384">
    <property type="entry name" value="FAD_FR"/>
    <property type="match status" value="1"/>
</dbReference>
<comment type="cofactor">
    <cofactor evidence="1">
        <name>FAD</name>
        <dbReference type="ChEBI" id="CHEBI:57692"/>
    </cofactor>
</comment>
<evidence type="ECO:0000313" key="10">
    <source>
        <dbReference type="EMBL" id="OGM21939.1"/>
    </source>
</evidence>
<dbReference type="AlphaFoldDB" id="A0A1F7Y4W5"/>
<dbReference type="EMBL" id="MGGF01000017">
    <property type="protein sequence ID" value="OGM21939.1"/>
    <property type="molecule type" value="Genomic_DNA"/>
</dbReference>